<dbReference type="Gene3D" id="3.30.530.20">
    <property type="match status" value="1"/>
</dbReference>
<comment type="caution">
    <text evidence="1">The sequence shown here is derived from an EMBL/GenBank/DDBJ whole genome shotgun (WGS) entry which is preliminary data.</text>
</comment>
<gene>
    <name evidence="1" type="ORF">C7474_2941</name>
</gene>
<evidence type="ECO:0000313" key="1">
    <source>
        <dbReference type="EMBL" id="RLK46755.1"/>
    </source>
</evidence>
<dbReference type="CDD" id="cd07812">
    <property type="entry name" value="SRPBCC"/>
    <property type="match status" value="1"/>
</dbReference>
<organism evidence="1 2">
    <name type="scientific">Microbacterium telephonicum</name>
    <dbReference type="NCBI Taxonomy" id="1714841"/>
    <lineage>
        <taxon>Bacteria</taxon>
        <taxon>Bacillati</taxon>
        <taxon>Actinomycetota</taxon>
        <taxon>Actinomycetes</taxon>
        <taxon>Micrococcales</taxon>
        <taxon>Microbacteriaceae</taxon>
        <taxon>Microbacterium</taxon>
    </lineage>
</organism>
<reference evidence="1 2" key="1">
    <citation type="journal article" date="2015" name="Stand. Genomic Sci.">
        <title>Genomic Encyclopedia of Bacterial and Archaeal Type Strains, Phase III: the genomes of soil and plant-associated and newly described type strains.</title>
        <authorList>
            <person name="Whitman W.B."/>
            <person name="Woyke T."/>
            <person name="Klenk H.P."/>
            <person name="Zhou Y."/>
            <person name="Lilburn T.G."/>
            <person name="Beck B.J."/>
            <person name="De Vos P."/>
            <person name="Vandamme P."/>
            <person name="Eisen J.A."/>
            <person name="Garrity G."/>
            <person name="Hugenholtz P."/>
            <person name="Kyrpides N.C."/>
        </authorList>
    </citation>
    <scope>NUCLEOTIDE SEQUENCE [LARGE SCALE GENOMIC DNA]</scope>
    <source>
        <strain evidence="1 2">S2T63</strain>
    </source>
</reference>
<dbReference type="InterPro" id="IPR023393">
    <property type="entry name" value="START-like_dom_sf"/>
</dbReference>
<sequence>MSVNVRRMRCAPEDVFRVLEHGWLYPGWVVGASRMRAVAADWPAPGARLAHSFGVWPFLLDDQTVVEACDPGRRLVLRAKGWPIGEARVTIDVKAAGAGTLVRIQEEAVRGPGRLVPQPILDVLLRVRNRETLHRLAYLSEGRAGGAAR</sequence>
<dbReference type="OrthoDB" id="4483486at2"/>
<proteinExistence type="predicted"/>
<protein>
    <submittedName>
        <fullName evidence="1">Polyketide cyclase/dehydrase/lipid transport protein</fullName>
    </submittedName>
</protein>
<evidence type="ECO:0000313" key="2">
    <source>
        <dbReference type="Proteomes" id="UP000273158"/>
    </source>
</evidence>
<dbReference type="AlphaFoldDB" id="A0A498BSU1"/>
<dbReference type="RefSeq" id="WP_121061159.1">
    <property type="nucleotide sequence ID" value="NZ_RCDB01000004.1"/>
</dbReference>
<dbReference type="EMBL" id="RCDB01000004">
    <property type="protein sequence ID" value="RLK46755.1"/>
    <property type="molecule type" value="Genomic_DNA"/>
</dbReference>
<dbReference type="SUPFAM" id="SSF55961">
    <property type="entry name" value="Bet v1-like"/>
    <property type="match status" value="1"/>
</dbReference>
<name>A0A498BSU1_9MICO</name>
<keyword evidence="2" id="KW-1185">Reference proteome</keyword>
<dbReference type="Proteomes" id="UP000273158">
    <property type="component" value="Unassembled WGS sequence"/>
</dbReference>
<accession>A0A498BSU1</accession>